<dbReference type="GO" id="GO:0006308">
    <property type="term" value="P:DNA catabolic process"/>
    <property type="evidence" value="ECO:0007669"/>
    <property type="project" value="InterPro"/>
</dbReference>
<keyword evidence="11" id="KW-1185">Reference proteome</keyword>
<dbReference type="GO" id="GO:0016788">
    <property type="term" value="F:hydrolase activity, acting on ester bonds"/>
    <property type="evidence" value="ECO:0007669"/>
    <property type="project" value="InterPro"/>
</dbReference>
<dbReference type="GO" id="GO:0046872">
    <property type="term" value="F:metal ion binding"/>
    <property type="evidence" value="ECO:0007669"/>
    <property type="project" value="UniProtKB-KW"/>
</dbReference>
<sequence>MLFQTLAVGLAALPAVVHGWWDMGHMFIGEIATQSMAAADVATVHALLVAQDDEFPNTHSITTTAIWPDLLKCNSVVSTYCPSPLQPALNIFDMFHFIALPVNASGGGAYKNLTSADVDKLLAEKLDGGADTFFTKALGTFNSTQSVYAAIFVTRFYIHAFGDVHQPLHAAAGVSPTFPQGDNGGNSVYLDAPCAAPSLHGLWDGGFAHYDKINWSPAFAPDTPSYASLVANATALLGKYADEVDPLAFDALLDVDYNTFVKAMANNGPASLLKQVFMRSYDNAHDAVYGGLNTTCTMKNGKCFVPCPSVAYSARGVETVERSFVLAGRRLAVILTQFARQIRALKLVHGTSY</sequence>
<dbReference type="Pfam" id="PF02265">
    <property type="entry name" value="S1-P1_nuclease"/>
    <property type="match status" value="1"/>
</dbReference>
<comment type="similarity">
    <text evidence="1">Belongs to the nuclease type I family.</text>
</comment>
<name>A0A485KZ06_9STRA</name>
<dbReference type="OrthoDB" id="441446at2759"/>
<keyword evidence="7" id="KW-0325">Glycoprotein</keyword>
<evidence type="ECO:0000256" key="7">
    <source>
        <dbReference type="ARBA" id="ARBA00023180"/>
    </source>
</evidence>
<dbReference type="AlphaFoldDB" id="A0A485KZ06"/>
<dbReference type="EMBL" id="VJMH01005464">
    <property type="protein sequence ID" value="KAF0695624.1"/>
    <property type="molecule type" value="Genomic_DNA"/>
</dbReference>
<evidence type="ECO:0000256" key="5">
    <source>
        <dbReference type="ARBA" id="ARBA00022801"/>
    </source>
</evidence>
<evidence type="ECO:0000256" key="1">
    <source>
        <dbReference type="ARBA" id="ARBA00009547"/>
    </source>
</evidence>
<feature type="signal peptide" evidence="8">
    <location>
        <begin position="1"/>
        <end position="19"/>
    </location>
</feature>
<dbReference type="GO" id="GO:0003676">
    <property type="term" value="F:nucleic acid binding"/>
    <property type="evidence" value="ECO:0007669"/>
    <property type="project" value="InterPro"/>
</dbReference>
<protein>
    <submittedName>
        <fullName evidence="10">Aste57867_13575 protein</fullName>
    </submittedName>
</protein>
<evidence type="ECO:0000256" key="6">
    <source>
        <dbReference type="ARBA" id="ARBA00023157"/>
    </source>
</evidence>
<keyword evidence="4" id="KW-0255">Endonuclease</keyword>
<dbReference type="InterPro" id="IPR008947">
    <property type="entry name" value="PLipase_C/P1_nuclease_dom_sf"/>
</dbReference>
<evidence type="ECO:0000313" key="11">
    <source>
        <dbReference type="Proteomes" id="UP000332933"/>
    </source>
</evidence>
<dbReference type="Gene3D" id="1.10.575.10">
    <property type="entry name" value="P1 Nuclease"/>
    <property type="match status" value="1"/>
</dbReference>
<dbReference type="Proteomes" id="UP000332933">
    <property type="component" value="Unassembled WGS sequence"/>
</dbReference>
<keyword evidence="3" id="KW-0479">Metal-binding</keyword>
<evidence type="ECO:0000256" key="4">
    <source>
        <dbReference type="ARBA" id="ARBA00022759"/>
    </source>
</evidence>
<dbReference type="SUPFAM" id="SSF48537">
    <property type="entry name" value="Phospholipase C/P1 nuclease"/>
    <property type="match status" value="1"/>
</dbReference>
<dbReference type="PANTHER" id="PTHR33146">
    <property type="entry name" value="ENDONUCLEASE 4"/>
    <property type="match status" value="1"/>
</dbReference>
<keyword evidence="6" id="KW-1015">Disulfide bond</keyword>
<proteinExistence type="inferred from homology"/>
<dbReference type="GO" id="GO:0004519">
    <property type="term" value="F:endonuclease activity"/>
    <property type="evidence" value="ECO:0007669"/>
    <property type="project" value="UniProtKB-KW"/>
</dbReference>
<organism evidence="10 11">
    <name type="scientific">Aphanomyces stellatus</name>
    <dbReference type="NCBI Taxonomy" id="120398"/>
    <lineage>
        <taxon>Eukaryota</taxon>
        <taxon>Sar</taxon>
        <taxon>Stramenopiles</taxon>
        <taxon>Oomycota</taxon>
        <taxon>Saprolegniomycetes</taxon>
        <taxon>Saprolegniales</taxon>
        <taxon>Verrucalvaceae</taxon>
        <taxon>Aphanomyces</taxon>
    </lineage>
</organism>
<keyword evidence="8" id="KW-0732">Signal</keyword>
<feature type="chain" id="PRO_5036116248" evidence="8">
    <location>
        <begin position="20"/>
        <end position="353"/>
    </location>
</feature>
<evidence type="ECO:0000256" key="2">
    <source>
        <dbReference type="ARBA" id="ARBA00022722"/>
    </source>
</evidence>
<evidence type="ECO:0000256" key="3">
    <source>
        <dbReference type="ARBA" id="ARBA00022723"/>
    </source>
</evidence>
<evidence type="ECO:0000256" key="8">
    <source>
        <dbReference type="SAM" id="SignalP"/>
    </source>
</evidence>
<keyword evidence="2" id="KW-0540">Nuclease</keyword>
<dbReference type="InterPro" id="IPR003154">
    <property type="entry name" value="S1/P1nuclease"/>
</dbReference>
<keyword evidence="5" id="KW-0378">Hydrolase</keyword>
<evidence type="ECO:0000313" key="10">
    <source>
        <dbReference type="EMBL" id="VFT90413.1"/>
    </source>
</evidence>
<reference evidence="9" key="2">
    <citation type="submission" date="2019-06" db="EMBL/GenBank/DDBJ databases">
        <title>Genomics analysis of Aphanomyces spp. identifies a new class of oomycete effector associated with host adaptation.</title>
        <authorList>
            <person name="Gaulin E."/>
        </authorList>
    </citation>
    <scope>NUCLEOTIDE SEQUENCE</scope>
    <source>
        <strain evidence="9">CBS 578.67</strain>
    </source>
</reference>
<dbReference type="PANTHER" id="PTHR33146:SF10">
    <property type="entry name" value="STRAND-SPECIFIC NUCLEASE, PUTATIVE-RELATED"/>
    <property type="match status" value="1"/>
</dbReference>
<evidence type="ECO:0000313" key="9">
    <source>
        <dbReference type="EMBL" id="KAF0695624.1"/>
    </source>
</evidence>
<dbReference type="EMBL" id="CAADRA010005485">
    <property type="protein sequence ID" value="VFT90413.1"/>
    <property type="molecule type" value="Genomic_DNA"/>
</dbReference>
<gene>
    <name evidence="10" type="primary">Aste57867_13575</name>
    <name evidence="9" type="ORF">As57867_013525</name>
    <name evidence="10" type="ORF">ASTE57867_13575</name>
</gene>
<accession>A0A485KZ06</accession>
<reference evidence="10 11" key="1">
    <citation type="submission" date="2019-03" db="EMBL/GenBank/DDBJ databases">
        <authorList>
            <person name="Gaulin E."/>
            <person name="Dumas B."/>
        </authorList>
    </citation>
    <scope>NUCLEOTIDE SEQUENCE [LARGE SCALE GENOMIC DNA]</scope>
    <source>
        <strain evidence="10">CBS 568.67</strain>
    </source>
</reference>